<dbReference type="Proteomes" id="UP001604336">
    <property type="component" value="Unassembled WGS sequence"/>
</dbReference>
<gene>
    <name evidence="3" type="ORF">Adt_09758</name>
</gene>
<evidence type="ECO:0000256" key="2">
    <source>
        <dbReference type="SAM" id="MobiDB-lite"/>
    </source>
</evidence>
<keyword evidence="1" id="KW-0175">Coiled coil</keyword>
<organism evidence="3 4">
    <name type="scientific">Abeliophyllum distichum</name>
    <dbReference type="NCBI Taxonomy" id="126358"/>
    <lineage>
        <taxon>Eukaryota</taxon>
        <taxon>Viridiplantae</taxon>
        <taxon>Streptophyta</taxon>
        <taxon>Embryophyta</taxon>
        <taxon>Tracheophyta</taxon>
        <taxon>Spermatophyta</taxon>
        <taxon>Magnoliopsida</taxon>
        <taxon>eudicotyledons</taxon>
        <taxon>Gunneridae</taxon>
        <taxon>Pentapetalae</taxon>
        <taxon>asterids</taxon>
        <taxon>lamiids</taxon>
        <taxon>Lamiales</taxon>
        <taxon>Oleaceae</taxon>
        <taxon>Forsythieae</taxon>
        <taxon>Abeliophyllum</taxon>
    </lineage>
</organism>
<evidence type="ECO:0000313" key="4">
    <source>
        <dbReference type="Proteomes" id="UP001604336"/>
    </source>
</evidence>
<evidence type="ECO:0000313" key="3">
    <source>
        <dbReference type="EMBL" id="KAL2524704.1"/>
    </source>
</evidence>
<proteinExistence type="predicted"/>
<keyword evidence="4" id="KW-1185">Reference proteome</keyword>
<reference evidence="4" key="1">
    <citation type="submission" date="2024-07" db="EMBL/GenBank/DDBJ databases">
        <title>Two chromosome-level genome assemblies of Korean endemic species Abeliophyllum distichum and Forsythia ovata (Oleaceae).</title>
        <authorList>
            <person name="Jang H."/>
        </authorList>
    </citation>
    <scope>NUCLEOTIDE SEQUENCE [LARGE SCALE GENOMIC DNA]</scope>
</reference>
<feature type="coiled-coil region" evidence="1">
    <location>
        <begin position="325"/>
        <end position="401"/>
    </location>
</feature>
<dbReference type="EMBL" id="JBFOLK010000003">
    <property type="protein sequence ID" value="KAL2524704.1"/>
    <property type="molecule type" value="Genomic_DNA"/>
</dbReference>
<feature type="coiled-coil region" evidence="1">
    <location>
        <begin position="53"/>
        <end position="179"/>
    </location>
</feature>
<feature type="compositionally biased region" description="Basic residues" evidence="2">
    <location>
        <begin position="710"/>
        <end position="720"/>
    </location>
</feature>
<sequence length="1396" mass="157512">MAEDVAVVQNGPSANPCCTEWKRQYLKLHEKYSKLELRRNALREGISMVNEKFDSIEKENKILKQALEGLKLQASKEKDEKEKESTMRVSLENEVSALKAELLVLQQNGNSAAEEADGAVLQLQGRLAAAETEINRLRELLDKEIVRADLEKKNSEKEKKKADEALKKINAEKNKVIKANKVADIERKKAQESRLQWEKLKTETDEAKSKLASEMSKTEEAKKKVESERQNTIQERKRADLATVKAEELRKLAEMNLKKAMDEKGRVDQLSQKLVEERKKVEKLEKDVCKRMPPFDLSERQITARNVEGKGEHCLKTMNIRGLTYEELEKKLLEREHTIIREKKRADSEKKKAEKQRKISVAHKKEAIDEKHRANLLSRELEDNKQRIEHLQKELQELFACRQFANSPLSKYHKVSSETATTELLKKQLKFEKMLVKHAKKVARAEIGRSNMLRQELIQLKQESLHFQQRLDMLNDCFLHSDEGIHEMEKIGNLSFTRKHLGRNPYQMQFDGKNELVTKPSSTASTAVVGSEPLKQNIECTTSLRPLYVSGIDSKLEPLCRVPNRKMLQTSAINSSSASFSDRPFVGSQDRGDISITTSAKLSGYTSNDSNLEPTISRLFGETRERYNPNFAAIAEDSVRSPIKGNDAERGAGHSKKRKRIVEAVESIENLYSKGQKLNQEVSEKLSVLHGILNGQKDEPAEENLQGNSHGKHVRRHKKRKSSCEEAIAIHPVHDTSEAKSVIYNLDIEEFDVCMHDSPPVYNLAKADRDRKDGLGNFLTNNRYIPRDFEELANHDHMKLLDLDNDVDEKSYRAAIATPLSPTLPGIEFQENEALEVVNSKMVVEESLYKGLSNVKDNLTRSGSVDVLDVEMDSNKSKHDGFCISQLQKNEYHVDLSKNPAGVELDVADYNNDSNSICRIIRTISCYMSQYSLLFSAYTFLPSILLSLLKAEGLSSKEKVCVFFSLILHGISECEMKNIMNLVNNDSVTSLDAFSGHLLAVLSDLDLRRIFMESCNLFELLDLVEDFLLQRKVLVCGELSSESMLECIPEMNPVLKLSVEAASSHLLVAGAILLASLCQAVDHIGFVCETSCNILMMEKFDPSVLLTILHVFAHLCGSKYFNLDRYSVAMTVVKSLVVLLEKQNCSTGSTLSPSLVGTPSEIWPCSKCPFSEGAVSMDDVALLLLEKLQKHAGACVLPEESFKFANLIAPELWSHKEKAEEVSIHGDAVLLSSVSDEILRNSIDILSLFELIAFYMGWDWAFDNIVCQLWEFLEAHVLGLFSTAIITLLGQLGRLGVNTGGYEDNGVEKLRGWLSSFLCSASDKWSIPVQFAIVNALFGVIPIKFEELIENKCETEAIISRFDAANCVRKWFFLLSSEQQSSFRLQQAASMTNCKD</sequence>
<dbReference type="PANTHER" id="PTHR35480:SF1">
    <property type="entry name" value="MATERNAL EFFECT EMBRYO ARREST 22"/>
    <property type="match status" value="1"/>
</dbReference>
<dbReference type="PANTHER" id="PTHR35480">
    <property type="entry name" value="MATERNAL EFFECT EMBRYO ARREST 22"/>
    <property type="match status" value="1"/>
</dbReference>
<name>A0ABD1UI36_9LAMI</name>
<feature type="region of interest" description="Disordered" evidence="2">
    <location>
        <begin position="202"/>
        <end position="236"/>
    </location>
</feature>
<feature type="region of interest" description="Disordered" evidence="2">
    <location>
        <begin position="697"/>
        <end position="720"/>
    </location>
</feature>
<protein>
    <submittedName>
        <fullName evidence="3">Maternal effect</fullName>
    </submittedName>
</protein>
<accession>A0ABD1UI36</accession>
<evidence type="ECO:0000256" key="1">
    <source>
        <dbReference type="SAM" id="Coils"/>
    </source>
</evidence>
<comment type="caution">
    <text evidence="3">The sequence shown here is derived from an EMBL/GenBank/DDBJ whole genome shotgun (WGS) entry which is preliminary data.</text>
</comment>